<name>A0ABM7GHW9_9GAMM</name>
<proteinExistence type="predicted"/>
<dbReference type="EMBL" id="AP019416">
    <property type="protein sequence ID" value="BBI50232.1"/>
    <property type="molecule type" value="Genomic_DNA"/>
</dbReference>
<accession>A0ABM7GHW9</accession>
<protein>
    <submittedName>
        <fullName evidence="1">Uncharacterized protein</fullName>
    </submittedName>
</protein>
<organism evidence="1 2">
    <name type="scientific">Vreelandella olivaria</name>
    <dbReference type="NCBI Taxonomy" id="390919"/>
    <lineage>
        <taxon>Bacteria</taxon>
        <taxon>Pseudomonadati</taxon>
        <taxon>Pseudomonadota</taxon>
        <taxon>Gammaproteobacteria</taxon>
        <taxon>Oceanospirillales</taxon>
        <taxon>Halomonadaceae</taxon>
        <taxon>Vreelandella</taxon>
    </lineage>
</organism>
<evidence type="ECO:0000313" key="1">
    <source>
        <dbReference type="EMBL" id="BBI50232.1"/>
    </source>
</evidence>
<reference evidence="2" key="1">
    <citation type="journal article" date="2019" name="Microbiol. Resour. Announc.">
        <title>Complete Genome Sequence of Halomonas olivaria, a Moderately Halophilic Bacterium Isolated from Olive Processing Effluents, Obtained by Nanopore Sequencing.</title>
        <authorList>
            <person name="Nagata S."/>
            <person name="Ii K.M."/>
            <person name="Tsukimi T."/>
            <person name="Miura M.C."/>
            <person name="Galipon J."/>
            <person name="Arakawa K."/>
        </authorList>
    </citation>
    <scope>NUCLEOTIDE SEQUENCE [LARGE SCALE GENOMIC DNA]</scope>
    <source>
        <strain evidence="2">TYRC17</strain>
    </source>
</reference>
<dbReference type="Proteomes" id="UP000289555">
    <property type="component" value="Chromosome"/>
</dbReference>
<keyword evidence="2" id="KW-1185">Reference proteome</keyword>
<evidence type="ECO:0000313" key="2">
    <source>
        <dbReference type="Proteomes" id="UP000289555"/>
    </source>
</evidence>
<gene>
    <name evidence="1" type="ORF">HORIV_26530</name>
</gene>
<sequence>MTLSPDDVLAALKQVWPKSPLPAGLPKLPGQVHIEMNSRKLAEGDILWPCLAASVTAAILSNKPLRLGLRLF</sequence>